<sequence>METAVEVAEKVQELVTSLASLPPAASEEDNIDRLQHLERAKRALAAAQATATNAFVEQRKAHEAGMRITTSEQLKGIEAEVGLARGESPFVGAALTYTATALCNVLPKTYAALADGRVSEYHARIVAEQTSHLSDAHRREIDGLIAHRVGKASSSQLRKLIQGHAYRLDRKAAEQRAAQNRRDRRVCLDPGSDGLSYLTAELPTHQAVAVMDALEKLTNQRLAAHRRQQTQAAAAGDTPEAIGDESLSRDQVIADIFVELLTGQTTADGVTAEVVVVMHDTSLFGNDDVPAWLPGHGPLPAGMVKHWLADPAAAKFFRRMYTRATDGQLVALESKRRHFPEGLSKMLAIRDDTCATPWCNSPVEDADHRKSWAQGGATSWENATGLCKRCNQRKENRGWSYTGTPDLLMVTTPTGHQYTVPTRPPISQLRHDTTDPPIGPIDIAWPAAA</sequence>
<comment type="caution">
    <text evidence="4">The sequence shown here is derived from an EMBL/GenBank/DDBJ whole genome shotgun (WGS) entry which is preliminary data.</text>
</comment>
<gene>
    <name evidence="4" type="ORF">J2S62_002330</name>
</gene>
<evidence type="ECO:0000256" key="1">
    <source>
        <dbReference type="ARBA" id="ARBA00023450"/>
    </source>
</evidence>
<proteinExistence type="inferred from homology"/>
<dbReference type="Pfam" id="PF01844">
    <property type="entry name" value="HNH"/>
    <property type="match status" value="1"/>
</dbReference>
<dbReference type="Pfam" id="PF02720">
    <property type="entry name" value="DUF222"/>
    <property type="match status" value="1"/>
</dbReference>
<feature type="region of interest" description="Disordered" evidence="2">
    <location>
        <begin position="417"/>
        <end position="439"/>
    </location>
</feature>
<name>A0ABU2B393_9MICC</name>
<organism evidence="4 5">
    <name type="scientific">Enteractinococcus fodinae</name>
    <dbReference type="NCBI Taxonomy" id="684663"/>
    <lineage>
        <taxon>Bacteria</taxon>
        <taxon>Bacillati</taxon>
        <taxon>Actinomycetota</taxon>
        <taxon>Actinomycetes</taxon>
        <taxon>Micrococcales</taxon>
        <taxon>Micrococcaceae</taxon>
    </lineage>
</organism>
<dbReference type="InterPro" id="IPR002711">
    <property type="entry name" value="HNH"/>
</dbReference>
<evidence type="ECO:0000259" key="3">
    <source>
        <dbReference type="SMART" id="SM00507"/>
    </source>
</evidence>
<comment type="similarity">
    <text evidence="1">Belongs to the Rv1128c/1148c/1588c/1702c/1945/3466 family.</text>
</comment>
<reference evidence="4 5" key="1">
    <citation type="submission" date="2023-07" db="EMBL/GenBank/DDBJ databases">
        <title>Sequencing the genomes of 1000 actinobacteria strains.</title>
        <authorList>
            <person name="Klenk H.-P."/>
        </authorList>
    </citation>
    <scope>NUCLEOTIDE SEQUENCE [LARGE SCALE GENOMIC DNA]</scope>
    <source>
        <strain evidence="4 5">DSM 22966</strain>
    </source>
</reference>
<dbReference type="Gene3D" id="1.10.30.50">
    <property type="match status" value="1"/>
</dbReference>
<accession>A0ABU2B393</accession>
<keyword evidence="5" id="KW-1185">Reference proteome</keyword>
<feature type="domain" description="HNH nuclease" evidence="3">
    <location>
        <begin position="342"/>
        <end position="392"/>
    </location>
</feature>
<dbReference type="InterPro" id="IPR003870">
    <property type="entry name" value="DUF222"/>
</dbReference>
<evidence type="ECO:0000313" key="5">
    <source>
        <dbReference type="Proteomes" id="UP001183794"/>
    </source>
</evidence>
<protein>
    <recommendedName>
        <fullName evidence="3">HNH nuclease domain-containing protein</fullName>
    </recommendedName>
</protein>
<dbReference type="EMBL" id="JAVDYJ010000001">
    <property type="protein sequence ID" value="MDR7348073.1"/>
    <property type="molecule type" value="Genomic_DNA"/>
</dbReference>
<dbReference type="Proteomes" id="UP001183794">
    <property type="component" value="Unassembled WGS sequence"/>
</dbReference>
<dbReference type="InterPro" id="IPR003615">
    <property type="entry name" value="HNH_nuc"/>
</dbReference>
<evidence type="ECO:0000313" key="4">
    <source>
        <dbReference type="EMBL" id="MDR7348073.1"/>
    </source>
</evidence>
<dbReference type="RefSeq" id="WP_310174915.1">
    <property type="nucleotide sequence ID" value="NZ_BAABHE010000002.1"/>
</dbReference>
<evidence type="ECO:0000256" key="2">
    <source>
        <dbReference type="SAM" id="MobiDB-lite"/>
    </source>
</evidence>
<dbReference type="SMART" id="SM00507">
    <property type="entry name" value="HNHc"/>
    <property type="match status" value="1"/>
</dbReference>
<dbReference type="CDD" id="cd00085">
    <property type="entry name" value="HNHc"/>
    <property type="match status" value="1"/>
</dbReference>